<dbReference type="CDD" id="cd04184">
    <property type="entry name" value="GT2_RfbC_Mx_like"/>
    <property type="match status" value="1"/>
</dbReference>
<comment type="caution">
    <text evidence="2">The sequence shown here is derived from an EMBL/GenBank/DDBJ whole genome shotgun (WGS) entry which is preliminary data.</text>
</comment>
<keyword evidence="2" id="KW-0808">Transferase</keyword>
<dbReference type="InterPro" id="IPR029044">
    <property type="entry name" value="Nucleotide-diphossugar_trans"/>
</dbReference>
<gene>
    <name evidence="2" type="ORF">GON04_10070</name>
</gene>
<sequence>MLDRLDNVARYVARLGVRGAVSKTYGAMRRGGASELARIVRNVWTSAVPRPVPGEPGRDRNEYAEWVRRYDTVSSEDEATMRSDMASWLDAPRISIVMPTFNPDKGWLSEAIDSVLRQAYPNWELCIADDASTKPHVRQVLQEYAARDTRIRVAFRDENGHISATSNSALALATGRWLVLLDHDDILPCHALYWIAKTVVDSPRVRMIYSDEDKINELGTRFDAYFKSDWNPDLFRSQNMFSHLGAFDMQLVRQVGGFRVGLEGSQDYDLTLRCMEMVERDQVAHVPRVLYHWRVHEESTARSNSAKPYAQVAAERALNEHLERTGRRASVSATKSGYRVVFELPRPAPRVGIVVTGSASRRRRDEGLAALLATDYPDLRIYVLNHSVPATEPKVRRVSRDDDAQAYLGAIEKLRADGCTVMCLIDAAGVPSSRDWLREMVSQCLRPEIGLVGARLVDGRGRVLSAGVIHLGGRLVDMHAGVPSDSHGYGGRCQLVQQVPFVRSSCVVMRIEVYDQLVGDTEIAYADRGMQLCARAATRGLDVLWTPYAQVEFKSALAPLPAPDDGDRRPVDGAYNPNLHLGEADFSLGWPPLVTRTGTRPSRPLP</sequence>
<accession>A0A6N8IT80</accession>
<dbReference type="PANTHER" id="PTHR43685">
    <property type="entry name" value="GLYCOSYLTRANSFERASE"/>
    <property type="match status" value="1"/>
</dbReference>
<dbReference type="Gene3D" id="3.90.550.10">
    <property type="entry name" value="Spore Coat Polysaccharide Biosynthesis Protein SpsA, Chain A"/>
    <property type="match status" value="1"/>
</dbReference>
<evidence type="ECO:0000259" key="1">
    <source>
        <dbReference type="Pfam" id="PF00535"/>
    </source>
</evidence>
<protein>
    <submittedName>
        <fullName evidence="2">Glycosyltransferase</fullName>
    </submittedName>
</protein>
<dbReference type="InterPro" id="IPR001173">
    <property type="entry name" value="Glyco_trans_2-like"/>
</dbReference>
<evidence type="ECO:0000313" key="3">
    <source>
        <dbReference type="Proteomes" id="UP000469385"/>
    </source>
</evidence>
<dbReference type="InterPro" id="IPR050834">
    <property type="entry name" value="Glycosyltransf_2"/>
</dbReference>
<name>A0A6N8IT80_9BURK</name>
<organism evidence="2 3">
    <name type="scientific">Ramlibacter pinisoli</name>
    <dbReference type="NCBI Taxonomy" id="2682844"/>
    <lineage>
        <taxon>Bacteria</taxon>
        <taxon>Pseudomonadati</taxon>
        <taxon>Pseudomonadota</taxon>
        <taxon>Betaproteobacteria</taxon>
        <taxon>Burkholderiales</taxon>
        <taxon>Comamonadaceae</taxon>
        <taxon>Ramlibacter</taxon>
    </lineage>
</organism>
<proteinExistence type="predicted"/>
<dbReference type="RefSeq" id="WP_157397764.1">
    <property type="nucleotide sequence ID" value="NZ_WSEL01000003.1"/>
</dbReference>
<dbReference type="SUPFAM" id="SSF53448">
    <property type="entry name" value="Nucleotide-diphospho-sugar transferases"/>
    <property type="match status" value="2"/>
</dbReference>
<evidence type="ECO:0000313" key="2">
    <source>
        <dbReference type="EMBL" id="MVQ29795.1"/>
    </source>
</evidence>
<dbReference type="PANTHER" id="PTHR43685:SF2">
    <property type="entry name" value="GLYCOSYLTRANSFERASE 2-LIKE DOMAIN-CONTAINING PROTEIN"/>
    <property type="match status" value="1"/>
</dbReference>
<reference evidence="2 3" key="1">
    <citation type="submission" date="2019-12" db="EMBL/GenBank/DDBJ databases">
        <authorList>
            <person name="Huq M.A."/>
        </authorList>
    </citation>
    <scope>NUCLEOTIDE SEQUENCE [LARGE SCALE GENOMIC DNA]</scope>
    <source>
        <strain evidence="2 3">MAH-25</strain>
    </source>
</reference>
<feature type="domain" description="Glycosyltransferase 2-like" evidence="1">
    <location>
        <begin position="95"/>
        <end position="222"/>
    </location>
</feature>
<dbReference type="EMBL" id="WSEL01000003">
    <property type="protein sequence ID" value="MVQ29795.1"/>
    <property type="molecule type" value="Genomic_DNA"/>
</dbReference>
<dbReference type="GO" id="GO:0016740">
    <property type="term" value="F:transferase activity"/>
    <property type="evidence" value="ECO:0007669"/>
    <property type="project" value="UniProtKB-KW"/>
</dbReference>
<dbReference type="AlphaFoldDB" id="A0A6N8IT80"/>
<dbReference type="Proteomes" id="UP000469385">
    <property type="component" value="Unassembled WGS sequence"/>
</dbReference>
<keyword evidence="3" id="KW-1185">Reference proteome</keyword>
<dbReference type="Pfam" id="PF00535">
    <property type="entry name" value="Glycos_transf_2"/>
    <property type="match status" value="1"/>
</dbReference>